<dbReference type="PROSITE" id="PS50005">
    <property type="entry name" value="TPR"/>
    <property type="match status" value="1"/>
</dbReference>
<sequence length="264" mass="30417">MASALDLQKQADVCRNSGKTHKAIELYKKAFKLFENDGNFERAGHAIQMIGVSYKIDNDSKNTLVWLKKARRYYEKYNLTAGVGNTLRDIGIIWEYNKKYSEAKKHIEESIKVLKNTNDLAGYGVSVAKLGLVHISMKKYELSEKEIKKSIKILEKTDNWFFLATAWGHLGELYLSMKKYEKTIEALEVSMRIFDAKKQKHIMTRRYTQGYGMLANAYANLGELNKAKKYLAKSKKLIEDFTPNAKKIVLDDIKAEETENTYKT</sequence>
<protein>
    <submittedName>
        <fullName evidence="2">Uncharacterized protein</fullName>
    </submittedName>
</protein>
<dbReference type="SMART" id="SM00028">
    <property type="entry name" value="TPR"/>
    <property type="match status" value="5"/>
</dbReference>
<dbReference type="Gene3D" id="1.25.40.10">
    <property type="entry name" value="Tetratricopeptide repeat domain"/>
    <property type="match status" value="2"/>
</dbReference>
<dbReference type="InterPro" id="IPR019734">
    <property type="entry name" value="TPR_rpt"/>
</dbReference>
<comment type="caution">
    <text evidence="2">The sequence shown here is derived from an EMBL/GenBank/DDBJ whole genome shotgun (WGS) entry which is preliminary data.</text>
</comment>
<keyword evidence="1" id="KW-0802">TPR repeat</keyword>
<dbReference type="EMBL" id="PFMY01000062">
    <property type="protein sequence ID" value="PIZ27673.1"/>
    <property type="molecule type" value="Genomic_DNA"/>
</dbReference>
<dbReference type="Proteomes" id="UP000231332">
    <property type="component" value="Unassembled WGS sequence"/>
</dbReference>
<dbReference type="Pfam" id="PF13181">
    <property type="entry name" value="TPR_8"/>
    <property type="match status" value="2"/>
</dbReference>
<dbReference type="Pfam" id="PF14938">
    <property type="entry name" value="SNAP"/>
    <property type="match status" value="1"/>
</dbReference>
<dbReference type="InterPro" id="IPR011990">
    <property type="entry name" value="TPR-like_helical_dom_sf"/>
</dbReference>
<evidence type="ECO:0000313" key="3">
    <source>
        <dbReference type="Proteomes" id="UP000231332"/>
    </source>
</evidence>
<name>A0A2M7SWX3_9BACT</name>
<evidence type="ECO:0000256" key="1">
    <source>
        <dbReference type="PROSITE-ProRule" id="PRU00339"/>
    </source>
</evidence>
<dbReference type="PANTHER" id="PTHR10098">
    <property type="entry name" value="RAPSYN-RELATED"/>
    <property type="match status" value="1"/>
</dbReference>
<dbReference type="SUPFAM" id="SSF48452">
    <property type="entry name" value="TPR-like"/>
    <property type="match status" value="2"/>
</dbReference>
<feature type="repeat" description="TPR" evidence="1">
    <location>
        <begin position="164"/>
        <end position="197"/>
    </location>
</feature>
<organism evidence="2 3">
    <name type="scientific">Candidatus Berkelbacteria bacterium CG_4_10_14_0_8_um_filter_42_34</name>
    <dbReference type="NCBI Taxonomy" id="1974502"/>
    <lineage>
        <taxon>Bacteria</taxon>
        <taxon>Candidatus Berkelbacteria</taxon>
    </lineage>
</organism>
<gene>
    <name evidence="2" type="ORF">COY45_01210</name>
</gene>
<proteinExistence type="predicted"/>
<accession>A0A2M7SWX3</accession>
<evidence type="ECO:0000313" key="2">
    <source>
        <dbReference type="EMBL" id="PIZ27673.1"/>
    </source>
</evidence>
<reference evidence="3" key="1">
    <citation type="submission" date="2017-09" db="EMBL/GenBank/DDBJ databases">
        <title>Depth-based differentiation of microbial function through sediment-hosted aquifers and enrichment of novel symbionts in the deep terrestrial subsurface.</title>
        <authorList>
            <person name="Probst A.J."/>
            <person name="Ladd B."/>
            <person name="Jarett J.K."/>
            <person name="Geller-Mcgrath D.E."/>
            <person name="Sieber C.M.K."/>
            <person name="Emerson J.B."/>
            <person name="Anantharaman K."/>
            <person name="Thomas B.C."/>
            <person name="Malmstrom R."/>
            <person name="Stieglmeier M."/>
            <person name="Klingl A."/>
            <person name="Woyke T."/>
            <person name="Ryan C.M."/>
            <person name="Banfield J.F."/>
        </authorList>
    </citation>
    <scope>NUCLEOTIDE SEQUENCE [LARGE SCALE GENOMIC DNA]</scope>
</reference>
<dbReference type="AlphaFoldDB" id="A0A2M7SWX3"/>